<keyword evidence="2" id="KW-1185">Reference proteome</keyword>
<comment type="caution">
    <text evidence="1">The sequence shown here is derived from an EMBL/GenBank/DDBJ whole genome shotgun (WGS) entry which is preliminary data.</text>
</comment>
<name>A0A5B7DK93_PORTR</name>
<proteinExistence type="predicted"/>
<evidence type="ECO:0008006" key="3">
    <source>
        <dbReference type="Google" id="ProtNLM"/>
    </source>
</evidence>
<reference evidence="1 2" key="1">
    <citation type="submission" date="2019-05" db="EMBL/GenBank/DDBJ databases">
        <title>Another draft genome of Portunus trituberculatus and its Hox gene families provides insights of decapod evolution.</title>
        <authorList>
            <person name="Jeong J.-H."/>
            <person name="Song I."/>
            <person name="Kim S."/>
            <person name="Choi T."/>
            <person name="Kim D."/>
            <person name="Ryu S."/>
            <person name="Kim W."/>
        </authorList>
    </citation>
    <scope>NUCLEOTIDE SEQUENCE [LARGE SCALE GENOMIC DNA]</scope>
    <source>
        <tissue evidence="1">Muscle</tissue>
    </source>
</reference>
<dbReference type="Gene3D" id="3.60.10.10">
    <property type="entry name" value="Endonuclease/exonuclease/phosphatase"/>
    <property type="match status" value="1"/>
</dbReference>
<dbReference type="Proteomes" id="UP000324222">
    <property type="component" value="Unassembled WGS sequence"/>
</dbReference>
<protein>
    <recommendedName>
        <fullName evidence="3">Endonuclease/exonuclease/phosphatase domain-containing protein</fullName>
    </recommendedName>
</protein>
<dbReference type="AlphaFoldDB" id="A0A5B7DK93"/>
<sequence>MATPNPASEFICGEGTINVPRSDYSLGYHPTCLETSLKFLFINFCNFRDKCCVNVRNDLNSSRGHALESFEFSTIWLLLNNHSQNEFICAVYLSLNSSDYSDFFYNLTSKLEHILSLYPFAEISILEDFYIHRQLWHSSPFIDNPGELVFNFAVLHDLEQMVQHLNHILDHLGDAPNFLDLFLTSNLSAYAVILSSSFGSSDHSLISVSCPISPIPSQDLRKQMCLWRFAPAS</sequence>
<evidence type="ECO:0000313" key="2">
    <source>
        <dbReference type="Proteomes" id="UP000324222"/>
    </source>
</evidence>
<dbReference type="InterPro" id="IPR036691">
    <property type="entry name" value="Endo/exonu/phosph_ase_sf"/>
</dbReference>
<dbReference type="EMBL" id="VSRR010001044">
    <property type="protein sequence ID" value="MPC22022.1"/>
    <property type="molecule type" value="Genomic_DNA"/>
</dbReference>
<organism evidence="1 2">
    <name type="scientific">Portunus trituberculatus</name>
    <name type="common">Swimming crab</name>
    <name type="synonym">Neptunus trituberculatus</name>
    <dbReference type="NCBI Taxonomy" id="210409"/>
    <lineage>
        <taxon>Eukaryota</taxon>
        <taxon>Metazoa</taxon>
        <taxon>Ecdysozoa</taxon>
        <taxon>Arthropoda</taxon>
        <taxon>Crustacea</taxon>
        <taxon>Multicrustacea</taxon>
        <taxon>Malacostraca</taxon>
        <taxon>Eumalacostraca</taxon>
        <taxon>Eucarida</taxon>
        <taxon>Decapoda</taxon>
        <taxon>Pleocyemata</taxon>
        <taxon>Brachyura</taxon>
        <taxon>Eubrachyura</taxon>
        <taxon>Portunoidea</taxon>
        <taxon>Portunidae</taxon>
        <taxon>Portuninae</taxon>
        <taxon>Portunus</taxon>
    </lineage>
</organism>
<gene>
    <name evidence="1" type="ORF">E2C01_015028</name>
</gene>
<evidence type="ECO:0000313" key="1">
    <source>
        <dbReference type="EMBL" id="MPC22022.1"/>
    </source>
</evidence>
<accession>A0A5B7DK93</accession>